<name>A0A0D6R3Y3_ARACU</name>
<dbReference type="PANTHER" id="PTHR11614">
    <property type="entry name" value="PHOSPHOLIPASE-RELATED"/>
    <property type="match status" value="1"/>
</dbReference>
<protein>
    <recommendedName>
        <fullName evidence="1">Serine aminopeptidase S33 domain-containing protein</fullName>
    </recommendedName>
</protein>
<dbReference type="Pfam" id="PF12146">
    <property type="entry name" value="Hydrolase_4"/>
    <property type="match status" value="1"/>
</dbReference>
<dbReference type="SUPFAM" id="SSF53474">
    <property type="entry name" value="alpha/beta-Hydrolases"/>
    <property type="match status" value="1"/>
</dbReference>
<dbReference type="EMBL" id="GCKF01035395">
    <property type="protein sequence ID" value="JAG96973.1"/>
    <property type="molecule type" value="Transcribed_RNA"/>
</dbReference>
<feature type="domain" description="Serine aminopeptidase S33" evidence="1">
    <location>
        <begin position="39"/>
        <end position="280"/>
    </location>
</feature>
<dbReference type="InterPro" id="IPR000073">
    <property type="entry name" value="AB_hydrolase_1"/>
</dbReference>
<dbReference type="InterPro" id="IPR022742">
    <property type="entry name" value="Hydrolase_4"/>
</dbReference>
<sequence length="312" mass="34971">MTAETAGQKQSDVKYEEEFIVNSRGIKQFTCRWLPVDREAKGLICLCHGYCGECSIGCEETGVRLAKTGYAVFGIDHEGHGKSDGVRGYVKSFDNVVNDCASFFHSISERTEYAKKVRFLYGASMGGAVALLLHRKQPTFWNGAVLLAPMCKIGDEVKPHPLLVSVLKKLAAVVPKWKIIPSKDMMDIAIKDPETRKKIRANPYVYQGKPHLKTGYELLMTSLDIEKRLDEVTLPFIVLHGEDDKIVDPSVSKLLYSSAKSHDKTLKLYPDMWHGLLAGEPPEHVELVYSDIISWLDKRSTTGCPEITPWNQ</sequence>
<dbReference type="InterPro" id="IPR051044">
    <property type="entry name" value="MAG_DAG_Lipase"/>
</dbReference>
<dbReference type="InterPro" id="IPR029058">
    <property type="entry name" value="AB_hydrolase_fold"/>
</dbReference>
<proteinExistence type="predicted"/>
<accession>A0A0D6R3Y3</accession>
<dbReference type="AlphaFoldDB" id="A0A0D6R3Y3"/>
<dbReference type="Gene3D" id="3.40.50.1820">
    <property type="entry name" value="alpha/beta hydrolase"/>
    <property type="match status" value="1"/>
</dbReference>
<dbReference type="PRINTS" id="PR00111">
    <property type="entry name" value="ABHYDROLASE"/>
</dbReference>
<evidence type="ECO:0000259" key="1">
    <source>
        <dbReference type="Pfam" id="PF12146"/>
    </source>
</evidence>
<dbReference type="FunFam" id="3.40.50.1820:FF:000036">
    <property type="entry name" value="Alpha/beta-Hydrolases superfamily protein"/>
    <property type="match status" value="1"/>
</dbReference>
<evidence type="ECO:0000313" key="2">
    <source>
        <dbReference type="EMBL" id="JAG96973.1"/>
    </source>
</evidence>
<organism evidence="2">
    <name type="scientific">Araucaria cunninghamii</name>
    <name type="common">Hoop pine</name>
    <name type="synonym">Moreton Bay pine</name>
    <dbReference type="NCBI Taxonomy" id="56994"/>
    <lineage>
        <taxon>Eukaryota</taxon>
        <taxon>Viridiplantae</taxon>
        <taxon>Streptophyta</taxon>
        <taxon>Embryophyta</taxon>
        <taxon>Tracheophyta</taxon>
        <taxon>Spermatophyta</taxon>
        <taxon>Pinopsida</taxon>
        <taxon>Pinidae</taxon>
        <taxon>Conifers II</taxon>
        <taxon>Araucariales</taxon>
        <taxon>Araucariaceae</taxon>
        <taxon>Araucaria</taxon>
    </lineage>
</organism>
<reference evidence="2" key="1">
    <citation type="submission" date="2015-03" db="EMBL/GenBank/DDBJ databases">
        <title>A transcriptome of Araucaria cunninghamii, an australian fine timber species.</title>
        <authorList>
            <person name="Jing Yi C.J.Y."/>
            <person name="Yin San L.Y.S."/>
            <person name="Abdul Karim S.S."/>
            <person name="Wan Azmi N.N."/>
            <person name="Hercus R.R."/>
            <person name="Croft L.L."/>
        </authorList>
    </citation>
    <scope>NUCLEOTIDE SEQUENCE</scope>
    <source>
        <strain evidence="2">MI0301</strain>
        <tissue evidence="2">Leaf</tissue>
    </source>
</reference>